<keyword evidence="6 9" id="KW-0418">Kinase</keyword>
<dbReference type="NCBIfam" id="NF002834">
    <property type="entry name" value="PRK03011.1-5"/>
    <property type="match status" value="1"/>
</dbReference>
<dbReference type="InterPro" id="IPR000890">
    <property type="entry name" value="Aliphatic_acid_kin_short-chain"/>
</dbReference>
<dbReference type="STRING" id="908337.HMPREF9257_0095"/>
<evidence type="ECO:0000256" key="7">
    <source>
        <dbReference type="ARBA" id="ARBA00022840"/>
    </source>
</evidence>
<dbReference type="GO" id="GO:0006083">
    <property type="term" value="P:acetate metabolic process"/>
    <property type="evidence" value="ECO:0007669"/>
    <property type="project" value="TreeGrafter"/>
</dbReference>
<evidence type="ECO:0000256" key="2">
    <source>
        <dbReference type="ARBA" id="ARBA00008748"/>
    </source>
</evidence>
<comment type="caution">
    <text evidence="11">The sequence shown here is derived from an EMBL/GenBank/DDBJ whole genome shotgun (WGS) entry which is preliminary data.</text>
</comment>
<dbReference type="Proteomes" id="UP000005990">
    <property type="component" value="Unassembled WGS sequence"/>
</dbReference>
<dbReference type="SUPFAM" id="SSF53067">
    <property type="entry name" value="Actin-like ATPase domain"/>
    <property type="match status" value="2"/>
</dbReference>
<evidence type="ECO:0000256" key="6">
    <source>
        <dbReference type="ARBA" id="ARBA00022777"/>
    </source>
</evidence>
<organism evidence="11 12">
    <name type="scientific">Eremococcus coleocola ACS-139-V-Col8</name>
    <dbReference type="NCBI Taxonomy" id="908337"/>
    <lineage>
        <taxon>Bacteria</taxon>
        <taxon>Bacillati</taxon>
        <taxon>Bacillota</taxon>
        <taxon>Bacilli</taxon>
        <taxon>Lactobacillales</taxon>
        <taxon>Aerococcaceae</taxon>
        <taxon>Eremococcus</taxon>
    </lineage>
</organism>
<dbReference type="EC" id="2.7.2.7" evidence="9"/>
<evidence type="ECO:0000256" key="10">
    <source>
        <dbReference type="RuleBase" id="RU003835"/>
    </source>
</evidence>
<dbReference type="GO" id="GO:0005737">
    <property type="term" value="C:cytoplasm"/>
    <property type="evidence" value="ECO:0007669"/>
    <property type="project" value="UniProtKB-SubCell"/>
</dbReference>
<dbReference type="EMBL" id="AENN01000006">
    <property type="protein sequence ID" value="EFR31789.1"/>
    <property type="molecule type" value="Genomic_DNA"/>
</dbReference>
<dbReference type="NCBIfam" id="TIGR02707">
    <property type="entry name" value="butyr_kinase"/>
    <property type="match status" value="1"/>
</dbReference>
<name>E4KMN2_9LACT</name>
<dbReference type="PANTHER" id="PTHR21060">
    <property type="entry name" value="ACETATE KINASE"/>
    <property type="match status" value="1"/>
</dbReference>
<dbReference type="InterPro" id="IPR043129">
    <property type="entry name" value="ATPase_NBD"/>
</dbReference>
<dbReference type="AlphaFoldDB" id="E4KMN2"/>
<keyword evidence="4 9" id="KW-0808">Transferase</keyword>
<dbReference type="InterPro" id="IPR023865">
    <property type="entry name" value="Aliphatic_acid_kinase_CS"/>
</dbReference>
<dbReference type="eggNOG" id="COG3426">
    <property type="taxonomic scope" value="Bacteria"/>
</dbReference>
<dbReference type="PROSITE" id="PS01076">
    <property type="entry name" value="ACETATE_KINASE_2"/>
    <property type="match status" value="1"/>
</dbReference>
<dbReference type="OrthoDB" id="9771859at2"/>
<dbReference type="CDD" id="cd24011">
    <property type="entry name" value="ASKHA_NBD_BK"/>
    <property type="match status" value="1"/>
</dbReference>
<dbReference type="GO" id="GO:0047761">
    <property type="term" value="F:butyrate kinase activity"/>
    <property type="evidence" value="ECO:0007669"/>
    <property type="project" value="UniProtKB-UniRule"/>
</dbReference>
<evidence type="ECO:0000256" key="1">
    <source>
        <dbReference type="ARBA" id="ARBA00004496"/>
    </source>
</evidence>
<comment type="subcellular location">
    <subcellularLocation>
        <location evidence="1 9">Cytoplasm</location>
    </subcellularLocation>
</comment>
<dbReference type="InterPro" id="IPR011245">
    <property type="entry name" value="Butyrate_kin"/>
</dbReference>
<keyword evidence="7 9" id="KW-0067">ATP-binding</keyword>
<comment type="similarity">
    <text evidence="2 9 10">Belongs to the acetokinase family.</text>
</comment>
<evidence type="ECO:0000313" key="12">
    <source>
        <dbReference type="Proteomes" id="UP000005990"/>
    </source>
</evidence>
<accession>E4KMN2</accession>
<comment type="catalytic activity">
    <reaction evidence="8 9">
        <text>butanoate + ATP = butanoyl phosphate + ADP</text>
        <dbReference type="Rhea" id="RHEA:13585"/>
        <dbReference type="ChEBI" id="CHEBI:17968"/>
        <dbReference type="ChEBI" id="CHEBI:30616"/>
        <dbReference type="ChEBI" id="CHEBI:58079"/>
        <dbReference type="ChEBI" id="CHEBI:456216"/>
        <dbReference type="EC" id="2.7.2.7"/>
    </reaction>
</comment>
<dbReference type="Pfam" id="PF00871">
    <property type="entry name" value="Acetate_kinase"/>
    <property type="match status" value="1"/>
</dbReference>
<dbReference type="PIRSF" id="PIRSF036458">
    <property type="entry name" value="Butyrate_kin"/>
    <property type="match status" value="1"/>
</dbReference>
<keyword evidence="12" id="KW-1185">Reference proteome</keyword>
<evidence type="ECO:0000256" key="3">
    <source>
        <dbReference type="ARBA" id="ARBA00022490"/>
    </source>
</evidence>
<dbReference type="GO" id="GO:0005524">
    <property type="term" value="F:ATP binding"/>
    <property type="evidence" value="ECO:0007669"/>
    <property type="project" value="UniProtKB-KW"/>
</dbReference>
<evidence type="ECO:0000256" key="9">
    <source>
        <dbReference type="HAMAP-Rule" id="MF_00542"/>
    </source>
</evidence>
<reference evidence="11 12" key="1">
    <citation type="submission" date="2010-10" db="EMBL/GenBank/DDBJ databases">
        <authorList>
            <person name="Durkin A.S."/>
            <person name="Madupu R."/>
            <person name="Torralba M."/>
            <person name="Gillis M."/>
            <person name="Methe B."/>
            <person name="Sutton G."/>
            <person name="Nelson K.E."/>
        </authorList>
    </citation>
    <scope>NUCLEOTIDE SEQUENCE [LARGE SCALE GENOMIC DNA]</scope>
    <source>
        <strain evidence="11 12">ACS-139-V-Col8</strain>
    </source>
</reference>
<dbReference type="RefSeq" id="WP_006417921.1">
    <property type="nucleotide sequence ID" value="NZ_AENN01000006.1"/>
</dbReference>
<keyword evidence="5 9" id="KW-0547">Nucleotide-binding</keyword>
<gene>
    <name evidence="9 11" type="primary">buk</name>
    <name evidence="11" type="ORF">HMPREF9257_0095</name>
</gene>
<dbReference type="PRINTS" id="PR00471">
    <property type="entry name" value="ACETATEKNASE"/>
</dbReference>
<keyword evidence="3 9" id="KW-0963">Cytoplasm</keyword>
<evidence type="ECO:0000313" key="11">
    <source>
        <dbReference type="EMBL" id="EFR31789.1"/>
    </source>
</evidence>
<dbReference type="HAMAP" id="MF_00542">
    <property type="entry name" value="Butyrate_kinase"/>
    <property type="match status" value="1"/>
</dbReference>
<evidence type="ECO:0000256" key="8">
    <source>
        <dbReference type="ARBA" id="ARBA00048596"/>
    </source>
</evidence>
<sequence length="358" mass="39105">MKKIVIVNPGATSTKIAYFEDTDLVWKDEVIYTPDQLKDYAKIYDQFEIRYQDIQVLLENHGISQDLDAVVGRGGLIGPVKAGAIKVDAELIDHLKNHPVLEHASNLGAGLAAAIRDHFGNESCQALIYDPVTVDSMMPIARYTGLKEIQRKSIGHHLNMRAVARRLASDNGLDYDKANLIIVHIGGGATASAHTQGDIVDFVSDDEIMFSAERSGGLPVKEVLKLAKELGVQELSKKVRAEAGLQSLCGTKDLREIEDRVKQGDQEADEVIQAFALQLAKCIATLAVSLKGKVDYIALTGGMAHYDYLCQLIEERVNFIAPLKIYAGEFEAIALAKGGFRVITGIEKASSLEEAMKK</sequence>
<dbReference type="Gene3D" id="3.30.420.40">
    <property type="match status" value="2"/>
</dbReference>
<protein>
    <recommendedName>
        <fullName evidence="9">Probable butyrate kinase</fullName>
        <shortName evidence="9">BK</shortName>
        <ecNumber evidence="9">2.7.2.7</ecNumber>
    </recommendedName>
    <alternativeName>
        <fullName evidence="9">Branched-chain carboxylic acid kinase</fullName>
    </alternativeName>
</protein>
<proteinExistence type="inferred from homology"/>
<evidence type="ECO:0000256" key="4">
    <source>
        <dbReference type="ARBA" id="ARBA00022679"/>
    </source>
</evidence>
<evidence type="ECO:0000256" key="5">
    <source>
        <dbReference type="ARBA" id="ARBA00022741"/>
    </source>
</evidence>
<dbReference type="PANTHER" id="PTHR21060:SF15">
    <property type="entry name" value="ACETATE KINASE-RELATED"/>
    <property type="match status" value="1"/>
</dbReference>
<dbReference type="GO" id="GO:0008776">
    <property type="term" value="F:acetate kinase activity"/>
    <property type="evidence" value="ECO:0007669"/>
    <property type="project" value="TreeGrafter"/>
</dbReference>